<organism evidence="2 3">
    <name type="scientific">Polypedilum vanderplanki</name>
    <name type="common">Sleeping chironomid midge</name>
    <dbReference type="NCBI Taxonomy" id="319348"/>
    <lineage>
        <taxon>Eukaryota</taxon>
        <taxon>Metazoa</taxon>
        <taxon>Ecdysozoa</taxon>
        <taxon>Arthropoda</taxon>
        <taxon>Hexapoda</taxon>
        <taxon>Insecta</taxon>
        <taxon>Pterygota</taxon>
        <taxon>Neoptera</taxon>
        <taxon>Endopterygota</taxon>
        <taxon>Diptera</taxon>
        <taxon>Nematocera</taxon>
        <taxon>Chironomoidea</taxon>
        <taxon>Chironomidae</taxon>
        <taxon>Chironominae</taxon>
        <taxon>Polypedilum</taxon>
        <taxon>Polypedilum</taxon>
    </lineage>
</organism>
<reference evidence="2" key="1">
    <citation type="submission" date="2021-03" db="EMBL/GenBank/DDBJ databases">
        <title>Chromosome level genome of the anhydrobiotic midge Polypedilum vanderplanki.</title>
        <authorList>
            <person name="Yoshida Y."/>
            <person name="Kikawada T."/>
            <person name="Gusev O."/>
        </authorList>
    </citation>
    <scope>NUCLEOTIDE SEQUENCE</scope>
    <source>
        <strain evidence="2">NIAS01</strain>
        <tissue evidence="2">Whole body or cell culture</tissue>
    </source>
</reference>
<evidence type="ECO:0000256" key="1">
    <source>
        <dbReference type="SAM" id="MobiDB-lite"/>
    </source>
</evidence>
<feature type="compositionally biased region" description="Basic and acidic residues" evidence="1">
    <location>
        <begin position="50"/>
        <end position="68"/>
    </location>
</feature>
<evidence type="ECO:0000313" key="3">
    <source>
        <dbReference type="Proteomes" id="UP001107558"/>
    </source>
</evidence>
<accession>A0A9J6BDV4</accession>
<evidence type="ECO:0000313" key="2">
    <source>
        <dbReference type="EMBL" id="KAG5668057.1"/>
    </source>
</evidence>
<dbReference type="AlphaFoldDB" id="A0A9J6BDV4"/>
<proteinExistence type="predicted"/>
<protein>
    <submittedName>
        <fullName evidence="2">Uncharacterized protein</fullName>
    </submittedName>
</protein>
<keyword evidence="3" id="KW-1185">Reference proteome</keyword>
<dbReference type="Proteomes" id="UP001107558">
    <property type="component" value="Chromosome 4"/>
</dbReference>
<feature type="compositionally biased region" description="Polar residues" evidence="1">
    <location>
        <begin position="69"/>
        <end position="82"/>
    </location>
</feature>
<name>A0A9J6BDV4_POLVA</name>
<feature type="region of interest" description="Disordered" evidence="1">
    <location>
        <begin position="50"/>
        <end position="83"/>
    </location>
</feature>
<gene>
    <name evidence="2" type="ORF">PVAND_016013</name>
</gene>
<comment type="caution">
    <text evidence="2">The sequence shown here is derived from an EMBL/GenBank/DDBJ whole genome shotgun (WGS) entry which is preliminary data.</text>
</comment>
<sequence length="108" mass="12378">MNLLVVTPLVTIPAALNATKNLQRNELPFVPFSMTDDKQTSQILVERKNFTTHSSEDRTQIDKNKNENISKPAITSQPTNNKTKIEIMKPNEKEENKNSNWFCLKCCK</sequence>
<dbReference type="EMBL" id="JADBJN010000004">
    <property type="protein sequence ID" value="KAG5668057.1"/>
    <property type="molecule type" value="Genomic_DNA"/>
</dbReference>